<dbReference type="Gene3D" id="3.40.50.300">
    <property type="entry name" value="P-loop containing nucleotide triphosphate hydrolases"/>
    <property type="match status" value="1"/>
</dbReference>
<dbReference type="PANTHER" id="PTHR34383:SF3">
    <property type="entry name" value="POLYPHOSPHATE:AMP PHOSPHOTRANSFERASE"/>
    <property type="match status" value="1"/>
</dbReference>
<dbReference type="Proteomes" id="UP000245133">
    <property type="component" value="Unassembled WGS sequence"/>
</dbReference>
<dbReference type="OrthoDB" id="9775224at2"/>
<proteinExistence type="inferred from homology"/>
<evidence type="ECO:0000256" key="3">
    <source>
        <dbReference type="ARBA" id="ARBA00022777"/>
    </source>
</evidence>
<dbReference type="GO" id="GO:0008976">
    <property type="term" value="F:polyphosphate kinase activity"/>
    <property type="evidence" value="ECO:0007669"/>
    <property type="project" value="InterPro"/>
</dbReference>
<evidence type="ECO:0000259" key="4">
    <source>
        <dbReference type="Pfam" id="PF03976"/>
    </source>
</evidence>
<dbReference type="PANTHER" id="PTHR34383">
    <property type="entry name" value="POLYPHOSPHATE:AMP PHOSPHOTRANSFERASE-RELATED"/>
    <property type="match status" value="1"/>
</dbReference>
<keyword evidence="2" id="KW-0808">Transferase</keyword>
<dbReference type="PIRSF" id="PIRSF028756">
    <property type="entry name" value="PPK2_prd"/>
    <property type="match status" value="1"/>
</dbReference>
<evidence type="ECO:0000313" key="5">
    <source>
        <dbReference type="EMBL" id="GBF49299.1"/>
    </source>
</evidence>
<evidence type="ECO:0000313" key="6">
    <source>
        <dbReference type="Proteomes" id="UP000245133"/>
    </source>
</evidence>
<gene>
    <name evidence="5" type="ORF">LPTSP4_08090</name>
</gene>
<dbReference type="EMBL" id="BFBB01000002">
    <property type="protein sequence ID" value="GBF49299.1"/>
    <property type="molecule type" value="Genomic_DNA"/>
</dbReference>
<protein>
    <recommendedName>
        <fullName evidence="4">Polyphosphate kinase-2-related domain-containing protein</fullName>
    </recommendedName>
</protein>
<comment type="caution">
    <text evidence="5">The sequence shown here is derived from an EMBL/GenBank/DDBJ whole genome shotgun (WGS) entry which is preliminary data.</text>
</comment>
<sequence>MKEKETPNRILNLNDILHFPSLEKEEYKTLLKQYKDRIRRATLYAKEKERPLIFVFEGWDAAGKGGAIRRLTQEIDPRLYEVHNISAPDVQEKNRHYLWRFWKRLPNKGSVGIFDRSWYGRVLVERVEGFCSEEEWSRAYEEIVLFEEQLAHFGAIILKFWLHISSEEQLSRFEARKNDPLKRWKLTEEDWRNRDKWPLYTEAANEMFLRTDTNFAPWILVPAIDKYYARIKVLSNVCQTLEDELKIPKKFR</sequence>
<comment type="similarity">
    <text evidence="1">Belongs to the polyphosphate kinase 2 (PPK2) family. Class I subfamily.</text>
</comment>
<feature type="domain" description="Polyphosphate kinase-2-related" evidence="4">
    <location>
        <begin position="22"/>
        <end position="246"/>
    </location>
</feature>
<name>A0A2P2DXE7_9LEPT</name>
<accession>A0A2P2DXE7</accession>
<dbReference type="InterPro" id="IPR016898">
    <property type="entry name" value="Polyphosphate_phosphotransfera"/>
</dbReference>
<dbReference type="RefSeq" id="WP_108973936.1">
    <property type="nucleotide sequence ID" value="NZ_BFBB01000002.1"/>
</dbReference>
<dbReference type="SUPFAM" id="SSF52540">
    <property type="entry name" value="P-loop containing nucleoside triphosphate hydrolases"/>
    <property type="match status" value="1"/>
</dbReference>
<dbReference type="AlphaFoldDB" id="A0A2P2DXE7"/>
<keyword evidence="6" id="KW-1185">Reference proteome</keyword>
<reference evidence="5 6" key="1">
    <citation type="submission" date="2018-02" db="EMBL/GenBank/DDBJ databases">
        <title>Novel Leptospira species isolated from soil and water in Japan.</title>
        <authorList>
            <person name="Nakao R."/>
            <person name="Masuzawa T."/>
        </authorList>
    </citation>
    <scope>NUCLEOTIDE SEQUENCE [LARGE SCALE GENOMIC DNA]</scope>
    <source>
        <strain evidence="5 6">YH101</strain>
    </source>
</reference>
<dbReference type="InterPro" id="IPR022488">
    <property type="entry name" value="PPK2-related"/>
</dbReference>
<evidence type="ECO:0000256" key="1">
    <source>
        <dbReference type="ARBA" id="ARBA00009924"/>
    </source>
</evidence>
<keyword evidence="3" id="KW-0418">Kinase</keyword>
<dbReference type="InterPro" id="IPR027417">
    <property type="entry name" value="P-loop_NTPase"/>
</dbReference>
<evidence type="ECO:0000256" key="2">
    <source>
        <dbReference type="ARBA" id="ARBA00022679"/>
    </source>
</evidence>
<dbReference type="Pfam" id="PF03976">
    <property type="entry name" value="PPK2"/>
    <property type="match status" value="1"/>
</dbReference>
<organism evidence="5 6">
    <name type="scientific">Leptospira ryugenii</name>
    <dbReference type="NCBI Taxonomy" id="1917863"/>
    <lineage>
        <taxon>Bacteria</taxon>
        <taxon>Pseudomonadati</taxon>
        <taxon>Spirochaetota</taxon>
        <taxon>Spirochaetia</taxon>
        <taxon>Leptospirales</taxon>
        <taxon>Leptospiraceae</taxon>
        <taxon>Leptospira</taxon>
    </lineage>
</organism>